<dbReference type="InterPro" id="IPR057499">
    <property type="entry name" value="Kelch_FKB95"/>
</dbReference>
<dbReference type="EMBL" id="CACVBM020001274">
    <property type="protein sequence ID" value="CAA7042981.1"/>
    <property type="molecule type" value="Genomic_DNA"/>
</dbReference>
<gene>
    <name evidence="3" type="ORF">MERR_LOCUS30216</name>
</gene>
<dbReference type="InterPro" id="IPR006652">
    <property type="entry name" value="Kelch_1"/>
</dbReference>
<evidence type="ECO:0000313" key="4">
    <source>
        <dbReference type="Proteomes" id="UP000467841"/>
    </source>
</evidence>
<dbReference type="InterPro" id="IPR050354">
    <property type="entry name" value="F-box/kelch-repeat_ARATH"/>
</dbReference>
<dbReference type="SUPFAM" id="SSF81383">
    <property type="entry name" value="F-box domain"/>
    <property type="match status" value="1"/>
</dbReference>
<dbReference type="SMART" id="SM00256">
    <property type="entry name" value="FBOX"/>
    <property type="match status" value="1"/>
</dbReference>
<feature type="region of interest" description="Disordered" evidence="1">
    <location>
        <begin position="1"/>
        <end position="32"/>
    </location>
</feature>
<dbReference type="InterPro" id="IPR001810">
    <property type="entry name" value="F-box_dom"/>
</dbReference>
<name>A0A6D2JS04_9BRAS</name>
<dbReference type="PANTHER" id="PTHR24414">
    <property type="entry name" value="F-BOX/KELCH-REPEAT PROTEIN SKIP4"/>
    <property type="match status" value="1"/>
</dbReference>
<dbReference type="Pfam" id="PF25210">
    <property type="entry name" value="Kelch_FKB95"/>
    <property type="match status" value="1"/>
</dbReference>
<dbReference type="SMART" id="SM00612">
    <property type="entry name" value="Kelch"/>
    <property type="match status" value="2"/>
</dbReference>
<dbReference type="PANTHER" id="PTHR24414:SF91">
    <property type="entry name" value="(RAPE) HYPOTHETICAL PROTEIN"/>
    <property type="match status" value="1"/>
</dbReference>
<dbReference type="InterPro" id="IPR036047">
    <property type="entry name" value="F-box-like_dom_sf"/>
</dbReference>
<organism evidence="3 4">
    <name type="scientific">Microthlaspi erraticum</name>
    <dbReference type="NCBI Taxonomy" id="1685480"/>
    <lineage>
        <taxon>Eukaryota</taxon>
        <taxon>Viridiplantae</taxon>
        <taxon>Streptophyta</taxon>
        <taxon>Embryophyta</taxon>
        <taxon>Tracheophyta</taxon>
        <taxon>Spermatophyta</taxon>
        <taxon>Magnoliopsida</taxon>
        <taxon>eudicotyledons</taxon>
        <taxon>Gunneridae</taxon>
        <taxon>Pentapetalae</taxon>
        <taxon>rosids</taxon>
        <taxon>malvids</taxon>
        <taxon>Brassicales</taxon>
        <taxon>Brassicaceae</taxon>
        <taxon>Coluteocarpeae</taxon>
        <taxon>Microthlaspi</taxon>
    </lineage>
</organism>
<evidence type="ECO:0000259" key="2">
    <source>
        <dbReference type="SMART" id="SM00256"/>
    </source>
</evidence>
<proteinExistence type="predicted"/>
<accession>A0A6D2JS04</accession>
<reference evidence="3" key="1">
    <citation type="submission" date="2020-01" db="EMBL/GenBank/DDBJ databases">
        <authorList>
            <person name="Mishra B."/>
        </authorList>
    </citation>
    <scope>NUCLEOTIDE SEQUENCE [LARGE SCALE GENOMIC DNA]</scope>
</reference>
<dbReference type="Proteomes" id="UP000467841">
    <property type="component" value="Unassembled WGS sequence"/>
</dbReference>
<sequence length="353" mass="39251">MNLQVPEKKKRKTKMKTDNSSPPPSPPSFSSLPDDMAVNCLARISRWYYPTLSTVSKMFRSLVSSTELYAARSHLGSTEIQLLVPIPASNLPSLPSLTTVAVGAEIYAIGGPVGRAESSSAVRVLDCLSDTWRDAPSMIVARRYALSCVCDGKIYVCGGVDEEEPWGEVFDTKTQTWGRLPDPGTEVRTSVRTFQVWGISEGQGKIYIGGDSREKIVYDTKQCKWEWGQGKGKVASSELFYTSPEFEFPLRCNVYDVEEGYWKPVKGLDSLSDTYRKSGGSLGQRVRCGEKLFVIWEGGHTRINPCDMKKIWCAVIVLEKRHGGEIWGNVECVDVVHSVPTECRILHCHVVLV</sequence>
<dbReference type="CDD" id="cd22152">
    <property type="entry name" value="F-box_AtAFR-like"/>
    <property type="match status" value="1"/>
</dbReference>
<protein>
    <recommendedName>
        <fullName evidence="2">F-box domain-containing protein</fullName>
    </recommendedName>
</protein>
<dbReference type="Pfam" id="PF00646">
    <property type="entry name" value="F-box"/>
    <property type="match status" value="1"/>
</dbReference>
<evidence type="ECO:0000256" key="1">
    <source>
        <dbReference type="SAM" id="MobiDB-lite"/>
    </source>
</evidence>
<feature type="domain" description="F-box" evidence="2">
    <location>
        <begin position="32"/>
        <end position="72"/>
    </location>
</feature>
<dbReference type="InterPro" id="IPR015915">
    <property type="entry name" value="Kelch-typ_b-propeller"/>
</dbReference>
<comment type="caution">
    <text evidence="3">The sequence shown here is derived from an EMBL/GenBank/DDBJ whole genome shotgun (WGS) entry which is preliminary data.</text>
</comment>
<dbReference type="SUPFAM" id="SSF117281">
    <property type="entry name" value="Kelch motif"/>
    <property type="match status" value="1"/>
</dbReference>
<keyword evidence="4" id="KW-1185">Reference proteome</keyword>
<dbReference type="OrthoDB" id="45365at2759"/>
<dbReference type="AlphaFoldDB" id="A0A6D2JS04"/>
<evidence type="ECO:0000313" key="3">
    <source>
        <dbReference type="EMBL" id="CAA7042981.1"/>
    </source>
</evidence>
<dbReference type="Gene3D" id="2.120.10.80">
    <property type="entry name" value="Kelch-type beta propeller"/>
    <property type="match status" value="1"/>
</dbReference>